<keyword evidence="2" id="KW-1185">Reference proteome</keyword>
<dbReference type="RefSeq" id="WP_345714627.1">
    <property type="nucleotide sequence ID" value="NZ_BAABFP010000002.1"/>
</dbReference>
<evidence type="ECO:0000313" key="1">
    <source>
        <dbReference type="EMBL" id="MFC6008680.1"/>
    </source>
</evidence>
<reference evidence="2" key="1">
    <citation type="journal article" date="2019" name="Int. J. Syst. Evol. Microbiol.">
        <title>The Global Catalogue of Microorganisms (GCM) 10K type strain sequencing project: providing services to taxonomists for standard genome sequencing and annotation.</title>
        <authorList>
            <consortium name="The Broad Institute Genomics Platform"/>
            <consortium name="The Broad Institute Genome Sequencing Center for Infectious Disease"/>
            <person name="Wu L."/>
            <person name="Ma J."/>
        </authorList>
    </citation>
    <scope>NUCLEOTIDE SEQUENCE [LARGE SCALE GENOMIC DNA]</scope>
    <source>
        <strain evidence="2">KACC 14249</strain>
    </source>
</reference>
<evidence type="ECO:0000313" key="2">
    <source>
        <dbReference type="Proteomes" id="UP001596189"/>
    </source>
</evidence>
<dbReference type="EMBL" id="JBHSRD010000006">
    <property type="protein sequence ID" value="MFC6008680.1"/>
    <property type="molecule type" value="Genomic_DNA"/>
</dbReference>
<dbReference type="Proteomes" id="UP001596189">
    <property type="component" value="Unassembled WGS sequence"/>
</dbReference>
<name>A0ABW1JIA1_9ACTN</name>
<protein>
    <recommendedName>
        <fullName evidence="3">Phospholipase</fullName>
    </recommendedName>
</protein>
<evidence type="ECO:0008006" key="3">
    <source>
        <dbReference type="Google" id="ProtNLM"/>
    </source>
</evidence>
<gene>
    <name evidence="1" type="ORF">ACFQDO_16210</name>
</gene>
<comment type="caution">
    <text evidence="1">The sequence shown here is derived from an EMBL/GenBank/DDBJ whole genome shotgun (WGS) entry which is preliminary data.</text>
</comment>
<organism evidence="1 2">
    <name type="scientific">Angustibacter luteus</name>
    <dbReference type="NCBI Taxonomy" id="658456"/>
    <lineage>
        <taxon>Bacteria</taxon>
        <taxon>Bacillati</taxon>
        <taxon>Actinomycetota</taxon>
        <taxon>Actinomycetes</taxon>
        <taxon>Kineosporiales</taxon>
        <taxon>Kineosporiaceae</taxon>
    </lineage>
</organism>
<accession>A0ABW1JIA1</accession>
<sequence length="105" mass="11028">MSGEHSHTAGAGQGPVAVEVGHGVGALLLWTGPEMDGAELDITPAEGGRRRHVAVLPRDMGGRTVYAAVYPVLAPGRYVLWDEDGVAHQEVDVADGVITHAHWTV</sequence>
<proteinExistence type="predicted"/>